<gene>
    <name evidence="1" type="ORF">NQ176_g1441</name>
</gene>
<keyword evidence="2" id="KW-1185">Reference proteome</keyword>
<evidence type="ECO:0000313" key="2">
    <source>
        <dbReference type="Proteomes" id="UP001143910"/>
    </source>
</evidence>
<protein>
    <submittedName>
        <fullName evidence="1">Uncharacterized protein</fullName>
    </submittedName>
</protein>
<organism evidence="1 2">
    <name type="scientific">Zarea fungicola</name>
    <dbReference type="NCBI Taxonomy" id="93591"/>
    <lineage>
        <taxon>Eukaryota</taxon>
        <taxon>Fungi</taxon>
        <taxon>Dikarya</taxon>
        <taxon>Ascomycota</taxon>
        <taxon>Pezizomycotina</taxon>
        <taxon>Sordariomycetes</taxon>
        <taxon>Hypocreomycetidae</taxon>
        <taxon>Hypocreales</taxon>
        <taxon>Cordycipitaceae</taxon>
        <taxon>Zarea</taxon>
    </lineage>
</organism>
<sequence>MQKHEPSKIPTWLADKYHKVAVQALLAAGLPNGVDGVQALLLIGQYHYLHPTLWVVWNTIGAAIRLAVELRLHQDPPPGQHDALALDIRRRTFWSAYAMDRNISIALGIPTCLSDGAINTAFPSEARDECITATGIATSQEHMCASKALGFHLLRYRRIQSEMQIALHEKPSPPFNSVNLEEWQSSMHDRIRSWYEETPASNVTLSRINMTLVETFELTYHTALFYLYRPSPNILSPTGLQLTTMSQSAVKLIELYRRFFLERKLTIYWHAVEHLFSAGTSLMASYAQSTHVRNSISFRSLESTVHLCSSVLWGMVERFPVFQGKRDEFDAVVSRMLPAIQTGTFIESSDLEGSSPSFRNYASGASVTSNTSTWALDSQQFFEDIHTADVYLETISKNVENAGQMSQFPAELLTRRGESEASKPALSQIDGADLSMVWDATANLNGTLPPMWL</sequence>
<comment type="caution">
    <text evidence="1">The sequence shown here is derived from an EMBL/GenBank/DDBJ whole genome shotgun (WGS) entry which is preliminary data.</text>
</comment>
<accession>A0ACC1NV52</accession>
<dbReference type="EMBL" id="JANJQO010000080">
    <property type="protein sequence ID" value="KAJ2982361.1"/>
    <property type="molecule type" value="Genomic_DNA"/>
</dbReference>
<evidence type="ECO:0000313" key="1">
    <source>
        <dbReference type="EMBL" id="KAJ2982361.1"/>
    </source>
</evidence>
<proteinExistence type="predicted"/>
<reference evidence="1" key="1">
    <citation type="submission" date="2022-08" db="EMBL/GenBank/DDBJ databases">
        <title>Genome Sequence of Lecanicillium fungicola.</title>
        <authorList>
            <person name="Buettner E."/>
        </authorList>
    </citation>
    <scope>NUCLEOTIDE SEQUENCE</scope>
    <source>
        <strain evidence="1">Babe33</strain>
    </source>
</reference>
<dbReference type="Proteomes" id="UP001143910">
    <property type="component" value="Unassembled WGS sequence"/>
</dbReference>
<name>A0ACC1NV52_9HYPO</name>